<reference evidence="3" key="1">
    <citation type="submission" date="2016-11" db="EMBL/GenBank/DDBJ databases">
        <title>Complete Genome Sequence of alachlor-degrading Sphingomonas sp. strain JJ-A5.</title>
        <authorList>
            <person name="Lee H."/>
            <person name="Ka J.-O."/>
        </authorList>
    </citation>
    <scope>NUCLEOTIDE SEQUENCE [LARGE SCALE GENOMIC DNA]</scope>
    <source>
        <strain evidence="3">JJ-A5</strain>
    </source>
</reference>
<dbReference type="Proteomes" id="UP000182063">
    <property type="component" value="Chromosome"/>
</dbReference>
<dbReference type="STRING" id="1921510.BSL82_05940"/>
<feature type="region of interest" description="Disordered" evidence="1">
    <location>
        <begin position="1"/>
        <end position="24"/>
    </location>
</feature>
<evidence type="ECO:0000313" key="2">
    <source>
        <dbReference type="EMBL" id="API58909.1"/>
    </source>
</evidence>
<protein>
    <submittedName>
        <fullName evidence="2">Uncharacterized protein</fullName>
    </submittedName>
</protein>
<dbReference type="AlphaFoldDB" id="A0A1L3ZTJ5"/>
<evidence type="ECO:0000313" key="3">
    <source>
        <dbReference type="Proteomes" id="UP000182063"/>
    </source>
</evidence>
<organism evidence="2 3">
    <name type="scientific">Tardibacter chloracetimidivorans</name>
    <dbReference type="NCBI Taxonomy" id="1921510"/>
    <lineage>
        <taxon>Bacteria</taxon>
        <taxon>Pseudomonadati</taxon>
        <taxon>Pseudomonadota</taxon>
        <taxon>Alphaproteobacteria</taxon>
        <taxon>Sphingomonadales</taxon>
        <taxon>Sphingomonadaceae</taxon>
        <taxon>Tardibacter</taxon>
    </lineage>
</organism>
<evidence type="ECO:0000256" key="1">
    <source>
        <dbReference type="SAM" id="MobiDB-lite"/>
    </source>
</evidence>
<dbReference type="EMBL" id="CP018221">
    <property type="protein sequence ID" value="API58909.1"/>
    <property type="molecule type" value="Genomic_DNA"/>
</dbReference>
<gene>
    <name evidence="2" type="ORF">BSL82_05940</name>
</gene>
<name>A0A1L3ZTJ5_9SPHN</name>
<dbReference type="KEGG" id="sphj:BSL82_05940"/>
<keyword evidence="3" id="KW-1185">Reference proteome</keyword>
<sequence>MGPTATPASAHGRAEGASPQPGYVQQGEITVRRKIIVRVPVHRQGPPLKWTEKKKSRKCINVDEIAGASLSSPDALDLIFRGGERWRMKFKEECPGLSFYEGFYLRPATDRQICAQRDVIHPRSGGECEIRTFRLLKAEIDD</sequence>
<proteinExistence type="predicted"/>
<accession>A0A1L3ZTJ5</accession>